<dbReference type="STRING" id="401625.A0A0P1BA90"/>
<dbReference type="SUPFAM" id="SSF50685">
    <property type="entry name" value="Barwin-like endoglucanases"/>
    <property type="match status" value="1"/>
</dbReference>
<organism evidence="4 5">
    <name type="scientific">Ceraceosorus bombacis</name>
    <dbReference type="NCBI Taxonomy" id="401625"/>
    <lineage>
        <taxon>Eukaryota</taxon>
        <taxon>Fungi</taxon>
        <taxon>Dikarya</taxon>
        <taxon>Basidiomycota</taxon>
        <taxon>Ustilaginomycotina</taxon>
        <taxon>Exobasidiomycetes</taxon>
        <taxon>Ceraceosorales</taxon>
        <taxon>Ceraceosoraceae</taxon>
        <taxon>Ceraceosorus</taxon>
    </lineage>
</organism>
<reference evidence="4 5" key="1">
    <citation type="submission" date="2014-09" db="EMBL/GenBank/DDBJ databases">
        <authorList>
            <person name="Magalhaes I.L.F."/>
            <person name="Oliveira U."/>
            <person name="Santos F.R."/>
            <person name="Vidigal T.H.D.A."/>
            <person name="Brescovit A.D."/>
            <person name="Santos A.J."/>
        </authorList>
    </citation>
    <scope>NUCLEOTIDE SEQUENCE [LARGE SCALE GENOMIC DNA]</scope>
</reference>
<dbReference type="EMBL" id="CCYA01000118">
    <property type="protein sequence ID" value="CEH12100.1"/>
    <property type="molecule type" value="Genomic_DNA"/>
</dbReference>
<feature type="region of interest" description="Disordered" evidence="2">
    <location>
        <begin position="70"/>
        <end position="145"/>
    </location>
</feature>
<proteinExistence type="predicted"/>
<keyword evidence="5" id="KW-1185">Reference proteome</keyword>
<evidence type="ECO:0000313" key="4">
    <source>
        <dbReference type="EMBL" id="CEH12100.1"/>
    </source>
</evidence>
<feature type="signal peptide" evidence="3">
    <location>
        <begin position="1"/>
        <end position="22"/>
    </location>
</feature>
<protein>
    <submittedName>
        <fullName evidence="4">Uncharacterized protein</fullName>
    </submittedName>
</protein>
<dbReference type="AlphaFoldDB" id="A0A0P1BA90"/>
<sequence length="242" mass="26067">MRLITLWSFTAWSMATVVIVRASTLPIAAKPLTASVPTISKLEQRDPVPAAYLRDLVQPDVEHLDVLQDDASPAQPSSGDVQSHSATTNASESPKASKPARGMVKTRRQSSPLPLDDAASDQYTRMQTTHTDGSSAPSTGYHTLEKRHSFNGRGTYYQPDRGACGWVNSADDSIVAISVHQWDGGSHCGENIRVCHDGRCISVQVVDMCPSCHVGSLDFSPSAFSQLAPKSEGVIGIGWDYN</sequence>
<dbReference type="Gene3D" id="2.40.40.10">
    <property type="entry name" value="RlpA-like domain"/>
    <property type="match status" value="1"/>
</dbReference>
<dbReference type="PANTHER" id="PTHR31836:SF25">
    <property type="entry name" value="RLPA-LIKE PROTEIN DOUBLE-PSI BETA-BARREL DOMAIN-CONTAINING PROTEIN"/>
    <property type="match status" value="1"/>
</dbReference>
<evidence type="ECO:0000313" key="5">
    <source>
        <dbReference type="Proteomes" id="UP000054845"/>
    </source>
</evidence>
<dbReference type="InterPro" id="IPR051477">
    <property type="entry name" value="Expansin_CellWall"/>
</dbReference>
<feature type="chain" id="PRO_5006059323" evidence="3">
    <location>
        <begin position="23"/>
        <end position="242"/>
    </location>
</feature>
<dbReference type="Proteomes" id="UP000054845">
    <property type="component" value="Unassembled WGS sequence"/>
</dbReference>
<evidence type="ECO:0000256" key="1">
    <source>
        <dbReference type="ARBA" id="ARBA00022729"/>
    </source>
</evidence>
<feature type="compositionally biased region" description="Polar residues" evidence="2">
    <location>
        <begin position="121"/>
        <end position="141"/>
    </location>
</feature>
<evidence type="ECO:0000256" key="3">
    <source>
        <dbReference type="SAM" id="SignalP"/>
    </source>
</evidence>
<accession>A0A0P1BA90</accession>
<feature type="compositionally biased region" description="Polar residues" evidence="2">
    <location>
        <begin position="74"/>
        <end position="94"/>
    </location>
</feature>
<evidence type="ECO:0000256" key="2">
    <source>
        <dbReference type="SAM" id="MobiDB-lite"/>
    </source>
</evidence>
<name>A0A0P1BA90_9BASI</name>
<keyword evidence="1 3" id="KW-0732">Signal</keyword>
<dbReference type="OrthoDB" id="623670at2759"/>
<dbReference type="CDD" id="cd22191">
    <property type="entry name" value="DPBB_RlpA_EXP_N-like"/>
    <property type="match status" value="1"/>
</dbReference>
<dbReference type="InterPro" id="IPR036908">
    <property type="entry name" value="RlpA-like_sf"/>
</dbReference>
<dbReference type="PANTHER" id="PTHR31836">
    <property type="match status" value="1"/>
</dbReference>